<organism evidence="2 3">
    <name type="scientific">Batillaria attramentaria</name>
    <dbReference type="NCBI Taxonomy" id="370345"/>
    <lineage>
        <taxon>Eukaryota</taxon>
        <taxon>Metazoa</taxon>
        <taxon>Spiralia</taxon>
        <taxon>Lophotrochozoa</taxon>
        <taxon>Mollusca</taxon>
        <taxon>Gastropoda</taxon>
        <taxon>Caenogastropoda</taxon>
        <taxon>Sorbeoconcha</taxon>
        <taxon>Cerithioidea</taxon>
        <taxon>Batillariidae</taxon>
        <taxon>Batillaria</taxon>
    </lineage>
</organism>
<dbReference type="EMBL" id="JACVVK020000167">
    <property type="protein sequence ID" value="KAK7487278.1"/>
    <property type="molecule type" value="Genomic_DNA"/>
</dbReference>
<reference evidence="2 3" key="1">
    <citation type="journal article" date="2023" name="Sci. Data">
        <title>Genome assembly of the Korean intertidal mud-creeper Batillaria attramentaria.</title>
        <authorList>
            <person name="Patra A.K."/>
            <person name="Ho P.T."/>
            <person name="Jun S."/>
            <person name="Lee S.J."/>
            <person name="Kim Y."/>
            <person name="Won Y.J."/>
        </authorList>
    </citation>
    <scope>NUCLEOTIDE SEQUENCE [LARGE SCALE GENOMIC DNA]</scope>
    <source>
        <strain evidence="2">Wonlab-2016</strain>
    </source>
</reference>
<gene>
    <name evidence="2" type="ORF">BaRGS_00021506</name>
</gene>
<name>A0ABD0KJT4_9CAEN</name>
<evidence type="ECO:0000256" key="1">
    <source>
        <dbReference type="SAM" id="MobiDB-lite"/>
    </source>
</evidence>
<protein>
    <recommendedName>
        <fullName evidence="4">ShKT domain-containing protein</fullName>
    </recommendedName>
</protein>
<feature type="region of interest" description="Disordered" evidence="1">
    <location>
        <begin position="153"/>
        <end position="212"/>
    </location>
</feature>
<sequence length="396" mass="42853">MLNPALCEPTLPQTDVQHALCNYCCDSAECLQNLVHQTTAVAATTTPRPNSPGMNSCFSTDCNPGDDIDTCSSGTWECEAGEFCQVHYSFSAKSFTMNCTKSTWLNFEECQQKLLNHHCSNAGGFNEHDCHFCCPDAHCVELIKDVETAPPKTTLPPCAPLQQTTPASQSSSTQSPSSGTPSLSTLLTSPPTSQAGTTSQDISTSPSTSQTRCRDMLAGDCAAKYFDQCDNAVVRYHMCQLTCNACNETPPDTHLTTTPQGCRDMLAGDCAAKYFDQCDNAVVRYHMCQLTCNACNGQCADCYGLDCLLSDPSKPCPGEKPFCMTIVQETSHGRDIKRVCADQQDCDSITLTSDCHLVEDKILAGVTCEYCCNEPDCNAPPDLVPKKGLMTQHPKP</sequence>
<dbReference type="CDD" id="cd00117">
    <property type="entry name" value="TFP"/>
    <property type="match status" value="1"/>
</dbReference>
<dbReference type="AlphaFoldDB" id="A0ABD0KJT4"/>
<accession>A0ABD0KJT4</accession>
<evidence type="ECO:0008006" key="4">
    <source>
        <dbReference type="Google" id="ProtNLM"/>
    </source>
</evidence>
<comment type="caution">
    <text evidence="2">The sequence shown here is derived from an EMBL/GenBank/DDBJ whole genome shotgun (WGS) entry which is preliminary data.</text>
</comment>
<dbReference type="Proteomes" id="UP001519460">
    <property type="component" value="Unassembled WGS sequence"/>
</dbReference>
<proteinExistence type="predicted"/>
<keyword evidence="3" id="KW-1185">Reference proteome</keyword>
<evidence type="ECO:0000313" key="3">
    <source>
        <dbReference type="Proteomes" id="UP001519460"/>
    </source>
</evidence>
<evidence type="ECO:0000313" key="2">
    <source>
        <dbReference type="EMBL" id="KAK7487278.1"/>
    </source>
</evidence>
<feature type="compositionally biased region" description="Polar residues" evidence="1">
    <location>
        <begin position="195"/>
        <end position="211"/>
    </location>
</feature>
<feature type="compositionally biased region" description="Low complexity" evidence="1">
    <location>
        <begin position="160"/>
        <end position="194"/>
    </location>
</feature>